<protein>
    <submittedName>
        <fullName evidence="5">Caffeic acid 3-o-methyltransferase</fullName>
    </submittedName>
</protein>
<dbReference type="SUPFAM" id="SSF53335">
    <property type="entry name" value="S-adenosyl-L-methionine-dependent methyltransferases"/>
    <property type="match status" value="1"/>
</dbReference>
<gene>
    <name evidence="5" type="primary">COMT_5</name>
    <name evidence="5" type="ORF">CFP56_034237</name>
</gene>
<feature type="domain" description="O-methyltransferase C-terminal" evidence="4">
    <location>
        <begin position="7"/>
        <end position="108"/>
    </location>
</feature>
<keyword evidence="2" id="KW-0808">Transferase</keyword>
<evidence type="ECO:0000259" key="4">
    <source>
        <dbReference type="Pfam" id="PF00891"/>
    </source>
</evidence>
<dbReference type="GO" id="GO:0008171">
    <property type="term" value="F:O-methyltransferase activity"/>
    <property type="evidence" value="ECO:0007669"/>
    <property type="project" value="InterPro"/>
</dbReference>
<evidence type="ECO:0000313" key="5">
    <source>
        <dbReference type="EMBL" id="KAK7824642.1"/>
    </source>
</evidence>
<dbReference type="PROSITE" id="PS51683">
    <property type="entry name" value="SAM_OMT_II"/>
    <property type="match status" value="1"/>
</dbReference>
<evidence type="ECO:0000256" key="3">
    <source>
        <dbReference type="ARBA" id="ARBA00022691"/>
    </source>
</evidence>
<dbReference type="InterPro" id="IPR029063">
    <property type="entry name" value="SAM-dependent_MTases_sf"/>
</dbReference>
<dbReference type="Gene3D" id="3.40.50.150">
    <property type="entry name" value="Vaccinia Virus protein VP39"/>
    <property type="match status" value="1"/>
</dbReference>
<dbReference type="Pfam" id="PF00891">
    <property type="entry name" value="Methyltransf_2"/>
    <property type="match status" value="1"/>
</dbReference>
<accession>A0AAW0JCM8</accession>
<dbReference type="EMBL" id="PKMF04000597">
    <property type="protein sequence ID" value="KAK7824642.1"/>
    <property type="molecule type" value="Genomic_DNA"/>
</dbReference>
<keyword evidence="1" id="KW-0489">Methyltransferase</keyword>
<keyword evidence="6" id="KW-1185">Reference proteome</keyword>
<dbReference type="Proteomes" id="UP000237347">
    <property type="component" value="Unassembled WGS sequence"/>
</dbReference>
<dbReference type="AlphaFoldDB" id="A0AAW0JCM8"/>
<keyword evidence="3" id="KW-0949">S-adenosyl-L-methionine</keyword>
<dbReference type="InterPro" id="IPR016461">
    <property type="entry name" value="COMT-like"/>
</dbReference>
<reference evidence="5 6" key="1">
    <citation type="journal article" date="2018" name="Sci. Data">
        <title>The draft genome sequence of cork oak.</title>
        <authorList>
            <person name="Ramos A.M."/>
            <person name="Usie A."/>
            <person name="Barbosa P."/>
            <person name="Barros P.M."/>
            <person name="Capote T."/>
            <person name="Chaves I."/>
            <person name="Simoes F."/>
            <person name="Abreu I."/>
            <person name="Carrasquinho I."/>
            <person name="Faro C."/>
            <person name="Guimaraes J.B."/>
            <person name="Mendonca D."/>
            <person name="Nobrega F."/>
            <person name="Rodrigues L."/>
            <person name="Saibo N.J.M."/>
            <person name="Varela M.C."/>
            <person name="Egas C."/>
            <person name="Matos J."/>
            <person name="Miguel C.M."/>
            <person name="Oliveira M.M."/>
            <person name="Ricardo C.P."/>
            <person name="Goncalves S."/>
        </authorList>
    </citation>
    <scope>NUCLEOTIDE SEQUENCE [LARGE SCALE GENOMIC DNA]</scope>
    <source>
        <strain evidence="6">cv. HL8</strain>
    </source>
</reference>
<comment type="caution">
    <text evidence="5">The sequence shown here is derived from an EMBL/GenBank/DDBJ whole genome shotgun (WGS) entry which is preliminary data.</text>
</comment>
<evidence type="ECO:0000256" key="1">
    <source>
        <dbReference type="ARBA" id="ARBA00022603"/>
    </source>
</evidence>
<evidence type="ECO:0000256" key="2">
    <source>
        <dbReference type="ARBA" id="ARBA00022679"/>
    </source>
</evidence>
<dbReference type="PANTHER" id="PTHR11746">
    <property type="entry name" value="O-METHYLTRANSFERASE"/>
    <property type="match status" value="1"/>
</dbReference>
<feature type="non-terminal residue" evidence="5">
    <location>
        <position position="1"/>
    </location>
</feature>
<dbReference type="GO" id="GO:0032259">
    <property type="term" value="P:methylation"/>
    <property type="evidence" value="ECO:0007669"/>
    <property type="project" value="UniProtKB-KW"/>
</dbReference>
<name>A0AAW0JCM8_QUESU</name>
<dbReference type="InterPro" id="IPR001077">
    <property type="entry name" value="COMT_C"/>
</dbReference>
<sequence>AQLIFDAGVEHVGGDMFQDVPKGDAIMIKNILHDWSDENCMKLLRNCYEALPNNGKVVIIELLMPEAPESSKASQHVSRLDNAMLLHLEGQERTKKEFESLCKGSGFSNFQIVCCACTLWAVMEFHK</sequence>
<organism evidence="5 6">
    <name type="scientific">Quercus suber</name>
    <name type="common">Cork oak</name>
    <dbReference type="NCBI Taxonomy" id="58331"/>
    <lineage>
        <taxon>Eukaryota</taxon>
        <taxon>Viridiplantae</taxon>
        <taxon>Streptophyta</taxon>
        <taxon>Embryophyta</taxon>
        <taxon>Tracheophyta</taxon>
        <taxon>Spermatophyta</taxon>
        <taxon>Magnoliopsida</taxon>
        <taxon>eudicotyledons</taxon>
        <taxon>Gunneridae</taxon>
        <taxon>Pentapetalae</taxon>
        <taxon>rosids</taxon>
        <taxon>fabids</taxon>
        <taxon>Fagales</taxon>
        <taxon>Fagaceae</taxon>
        <taxon>Quercus</taxon>
    </lineage>
</organism>
<evidence type="ECO:0000313" key="6">
    <source>
        <dbReference type="Proteomes" id="UP000237347"/>
    </source>
</evidence>
<proteinExistence type="predicted"/>